<evidence type="ECO:0000313" key="3">
    <source>
        <dbReference type="Proteomes" id="UP000749559"/>
    </source>
</evidence>
<dbReference type="Proteomes" id="UP000749559">
    <property type="component" value="Unassembled WGS sequence"/>
</dbReference>
<accession>A0A8J1XTL5</accession>
<proteinExistence type="predicted"/>
<organism evidence="2 3">
    <name type="scientific">Owenia fusiformis</name>
    <name type="common">Polychaete worm</name>
    <dbReference type="NCBI Taxonomy" id="6347"/>
    <lineage>
        <taxon>Eukaryota</taxon>
        <taxon>Metazoa</taxon>
        <taxon>Spiralia</taxon>
        <taxon>Lophotrochozoa</taxon>
        <taxon>Annelida</taxon>
        <taxon>Polychaeta</taxon>
        <taxon>Sedentaria</taxon>
        <taxon>Canalipalpata</taxon>
        <taxon>Sabellida</taxon>
        <taxon>Oweniida</taxon>
        <taxon>Oweniidae</taxon>
        <taxon>Owenia</taxon>
    </lineage>
</organism>
<dbReference type="EMBL" id="CAIIXF020000003">
    <property type="protein sequence ID" value="CAH1779492.1"/>
    <property type="molecule type" value="Genomic_DNA"/>
</dbReference>
<dbReference type="OrthoDB" id="9976386at2759"/>
<sequence>MTKLQMDPQQFERLLAQINQQTDSCEGKLGILFTSKGYFSAEQASRIIFAIPYPADKVRAIQMLEPRLIRMTCHEARDIISAVSVHNDKLIALDCIKRVLMDCDSRDGREYLLSAFPFEGDKLRALSIIHTVRSDVADKVPAGGHQGYAALGGLYTQCNPLVPHLYGDLDHQARMKAGGGKIDIPVGATPGVIPSMYTGHPSYAYPQGRTFSEDRQYPGSPTFPPSAAGITGAPTGAPPSGYYSGAPAPTGFPNLDNVH</sequence>
<gene>
    <name evidence="2" type="ORF">OFUS_LOCUS6297</name>
</gene>
<comment type="caution">
    <text evidence="2">The sequence shown here is derived from an EMBL/GenBank/DDBJ whole genome shotgun (WGS) entry which is preliminary data.</text>
</comment>
<feature type="compositionally biased region" description="Low complexity" evidence="1">
    <location>
        <begin position="225"/>
        <end position="241"/>
    </location>
</feature>
<dbReference type="AlphaFoldDB" id="A0A8J1XTL5"/>
<evidence type="ECO:0000256" key="1">
    <source>
        <dbReference type="SAM" id="MobiDB-lite"/>
    </source>
</evidence>
<protein>
    <submittedName>
        <fullName evidence="2">Uncharacterized protein</fullName>
    </submittedName>
</protein>
<dbReference type="PANTHER" id="PTHR14880">
    <property type="entry name" value="PROLINE AND SERINE-RICH PROTEIN 1"/>
    <property type="match status" value="1"/>
</dbReference>
<dbReference type="PANTHER" id="PTHR14880:SF2">
    <property type="entry name" value="PROLINE AND SERINE-RICH PROTEIN 1"/>
    <property type="match status" value="1"/>
</dbReference>
<name>A0A8J1XTL5_OWEFU</name>
<dbReference type="InterPro" id="IPR042616">
    <property type="entry name" value="PROSER1"/>
</dbReference>
<keyword evidence="3" id="KW-1185">Reference proteome</keyword>
<evidence type="ECO:0000313" key="2">
    <source>
        <dbReference type="EMBL" id="CAH1779492.1"/>
    </source>
</evidence>
<feature type="region of interest" description="Disordered" evidence="1">
    <location>
        <begin position="207"/>
        <end position="259"/>
    </location>
</feature>
<reference evidence="2" key="1">
    <citation type="submission" date="2022-03" db="EMBL/GenBank/DDBJ databases">
        <authorList>
            <person name="Martin C."/>
        </authorList>
    </citation>
    <scope>NUCLEOTIDE SEQUENCE</scope>
</reference>